<dbReference type="AlphaFoldDB" id="A0A068WHY3"/>
<organism evidence="2">
    <name type="scientific">Echinococcus granulosus</name>
    <name type="common">Hydatid tapeworm</name>
    <dbReference type="NCBI Taxonomy" id="6210"/>
    <lineage>
        <taxon>Eukaryota</taxon>
        <taxon>Metazoa</taxon>
        <taxon>Spiralia</taxon>
        <taxon>Lophotrochozoa</taxon>
        <taxon>Platyhelminthes</taxon>
        <taxon>Cestoda</taxon>
        <taxon>Eucestoda</taxon>
        <taxon>Cyclophyllidea</taxon>
        <taxon>Taeniidae</taxon>
        <taxon>Echinococcus</taxon>
        <taxon>Echinococcus granulosus group</taxon>
    </lineage>
</organism>
<name>A0A068WHY3_ECHGR</name>
<evidence type="ECO:0000313" key="2">
    <source>
        <dbReference type="EMBL" id="CDS17210.1"/>
    </source>
</evidence>
<feature type="transmembrane region" description="Helical" evidence="1">
    <location>
        <begin position="238"/>
        <end position="260"/>
    </location>
</feature>
<reference evidence="2" key="2">
    <citation type="submission" date="2014-06" db="EMBL/GenBank/DDBJ databases">
        <authorList>
            <person name="Aslett M."/>
        </authorList>
    </citation>
    <scope>NUCLEOTIDE SEQUENCE</scope>
</reference>
<reference evidence="2 3" key="1">
    <citation type="journal article" date="2013" name="Nature">
        <title>The genomes of four tapeworm species reveal adaptations to parasitism.</title>
        <authorList>
            <person name="Tsai I.J."/>
            <person name="Zarowiecki M."/>
            <person name="Holroyd N."/>
            <person name="Garciarrubio A."/>
            <person name="Sanchez-Flores A."/>
            <person name="Brooks K.L."/>
            <person name="Tracey A."/>
            <person name="Bobes R.J."/>
            <person name="Fragoso G."/>
            <person name="Sciutto E."/>
            <person name="Aslett M."/>
            <person name="Beasley H."/>
            <person name="Bennett H.M."/>
            <person name="Cai J."/>
            <person name="Camicia F."/>
            <person name="Clark R."/>
            <person name="Cucher M."/>
            <person name="De Silva N."/>
            <person name="Day T.A."/>
            <person name="Deplazes P."/>
            <person name="Estrada K."/>
            <person name="Fernandez C."/>
            <person name="Holland P.W."/>
            <person name="Hou J."/>
            <person name="Hu S."/>
            <person name="Huckvale T."/>
            <person name="Hung S.S."/>
            <person name="Kamenetzky L."/>
            <person name="Keane J.A."/>
            <person name="Kiss F."/>
            <person name="Koziol U."/>
            <person name="Lambert O."/>
            <person name="Liu K."/>
            <person name="Luo X."/>
            <person name="Luo Y."/>
            <person name="Macchiaroli N."/>
            <person name="Nichol S."/>
            <person name="Paps J."/>
            <person name="Parkinson J."/>
            <person name="Pouchkina-Stantcheva N."/>
            <person name="Riddiford N."/>
            <person name="Rosenzvit M."/>
            <person name="Salinas G."/>
            <person name="Wasmuth J.D."/>
            <person name="Zamanian M."/>
            <person name="Zheng Y."/>
            <person name="Cai X."/>
            <person name="Soberon X."/>
            <person name="Olson P.D."/>
            <person name="Laclette J.P."/>
            <person name="Brehm K."/>
            <person name="Berriman M."/>
            <person name="Garciarrubio A."/>
            <person name="Bobes R.J."/>
            <person name="Fragoso G."/>
            <person name="Sanchez-Flores A."/>
            <person name="Estrada K."/>
            <person name="Cevallos M.A."/>
            <person name="Morett E."/>
            <person name="Gonzalez V."/>
            <person name="Portillo T."/>
            <person name="Ochoa-Leyva A."/>
            <person name="Jose M.V."/>
            <person name="Sciutto E."/>
            <person name="Landa A."/>
            <person name="Jimenez L."/>
            <person name="Valdes V."/>
            <person name="Carrero J.C."/>
            <person name="Larralde C."/>
            <person name="Morales-Montor J."/>
            <person name="Limon-Lason J."/>
            <person name="Soberon X."/>
            <person name="Laclette J.P."/>
        </authorList>
    </citation>
    <scope>NUCLEOTIDE SEQUENCE [LARGE SCALE GENOMIC DNA]</scope>
</reference>
<accession>A0A068WHY3</accession>
<protein>
    <submittedName>
        <fullName evidence="2 4">Expressed conserved protein</fullName>
    </submittedName>
</protein>
<evidence type="ECO:0000313" key="3">
    <source>
        <dbReference type="Proteomes" id="UP000492820"/>
    </source>
</evidence>
<proteinExistence type="predicted"/>
<keyword evidence="1" id="KW-0812">Transmembrane</keyword>
<keyword evidence="1" id="KW-0472">Membrane</keyword>
<dbReference type="EMBL" id="LK028577">
    <property type="protein sequence ID" value="CDS17210.1"/>
    <property type="molecule type" value="Genomic_DNA"/>
</dbReference>
<keyword evidence="1" id="KW-1133">Transmembrane helix</keyword>
<dbReference type="WBParaSite" id="EgrG_000994600">
    <property type="protein sequence ID" value="EgrG_000994600"/>
    <property type="gene ID" value="EgrG_000994600"/>
</dbReference>
<dbReference type="OrthoDB" id="6279836at2759"/>
<reference evidence="4" key="3">
    <citation type="submission" date="2020-10" db="UniProtKB">
        <authorList>
            <consortium name="WormBaseParasite"/>
        </authorList>
    </citation>
    <scope>IDENTIFICATION</scope>
</reference>
<dbReference type="Proteomes" id="UP000492820">
    <property type="component" value="Unassembled WGS sequence"/>
</dbReference>
<gene>
    <name evidence="4" type="primary">EGR_00960</name>
    <name evidence="2" type="ORF">EgrG_000994600</name>
</gene>
<evidence type="ECO:0000313" key="4">
    <source>
        <dbReference type="WBParaSite" id="EgrG_000994600"/>
    </source>
</evidence>
<sequence>MPPKTKTLGNRDPFEPYDIIQITHISPQMQFMVRAIVSSLNTFRRDIEPLNGNSGITTDPANVRVLLCGDAADLRQCVNAVSEAVSDDPFILSRIIVAIEDIVPFANEILKHSKPQIVEWNEADYEEYLIERVKRRNDNCVIGLAIDLSPTIRRVRRIRQLLEKDGTLIIPNERKMWRTAYPELIASFVVDGGRFLTMIDCVPGSAEAIRDSELFPPLEKRLRPIPGMIDMRETSMAVLYLLLFGCIFSPLFLSVCLPLPNCSYSFEYLVKRL</sequence>
<evidence type="ECO:0000256" key="1">
    <source>
        <dbReference type="SAM" id="Phobius"/>
    </source>
</evidence>